<dbReference type="AlphaFoldDB" id="A0A061S602"/>
<name>A0A061S602_9CHLO</name>
<gene>
    <name evidence="2" type="ORF">TSPGSL018_15380</name>
</gene>
<reference evidence="2" key="1">
    <citation type="submission" date="2014-05" db="EMBL/GenBank/DDBJ databases">
        <title>The transcriptome of the halophilic microalga Tetraselmis sp. GSL018 isolated from the Great Salt Lake, Utah.</title>
        <authorList>
            <person name="Jinkerson R.E."/>
            <person name="D'Adamo S."/>
            <person name="Posewitz M.C."/>
        </authorList>
    </citation>
    <scope>NUCLEOTIDE SEQUENCE</scope>
    <source>
        <strain evidence="2">GSL018</strain>
    </source>
</reference>
<organism evidence="2">
    <name type="scientific">Tetraselmis sp. GSL018</name>
    <dbReference type="NCBI Taxonomy" id="582737"/>
    <lineage>
        <taxon>Eukaryota</taxon>
        <taxon>Viridiplantae</taxon>
        <taxon>Chlorophyta</taxon>
        <taxon>core chlorophytes</taxon>
        <taxon>Chlorodendrophyceae</taxon>
        <taxon>Chlorodendrales</taxon>
        <taxon>Chlorodendraceae</taxon>
        <taxon>Tetraselmis</taxon>
    </lineage>
</organism>
<feature type="region of interest" description="Disordered" evidence="1">
    <location>
        <begin position="1"/>
        <end position="30"/>
    </location>
</feature>
<proteinExistence type="predicted"/>
<protein>
    <submittedName>
        <fullName evidence="2">Uncharacterized protein</fullName>
    </submittedName>
</protein>
<sequence>GKGEKGSTRPQPTPKQSSAPPDGARPAAEN</sequence>
<feature type="compositionally biased region" description="Polar residues" evidence="1">
    <location>
        <begin position="8"/>
        <end position="19"/>
    </location>
</feature>
<evidence type="ECO:0000313" key="2">
    <source>
        <dbReference type="EMBL" id="JAC78335.1"/>
    </source>
</evidence>
<feature type="non-terminal residue" evidence="2">
    <location>
        <position position="1"/>
    </location>
</feature>
<dbReference type="EMBL" id="GBEZ01007097">
    <property type="protein sequence ID" value="JAC78335.1"/>
    <property type="molecule type" value="Transcribed_RNA"/>
</dbReference>
<accession>A0A061S602</accession>
<evidence type="ECO:0000256" key="1">
    <source>
        <dbReference type="SAM" id="MobiDB-lite"/>
    </source>
</evidence>